<reference evidence="1 2" key="1">
    <citation type="journal article" date="2012" name="Stand. Genomic Sci.">
        <title>Genome sequence of the orange-pigmented seawater bacterium Owenweeksia hongkongensis type strain (UST20020801(T)).</title>
        <authorList>
            <person name="Riedel T."/>
            <person name="Held B."/>
            <person name="Nolan M."/>
            <person name="Lucas S."/>
            <person name="Lapidus A."/>
            <person name="Tice H."/>
            <person name="Del Rio T.G."/>
            <person name="Cheng J.F."/>
            <person name="Han C."/>
            <person name="Tapia R."/>
            <person name="Goodwin L.A."/>
            <person name="Pitluck S."/>
            <person name="Liolios K."/>
            <person name="Mavromatis K."/>
            <person name="Pagani I."/>
            <person name="Ivanova N."/>
            <person name="Mikhailova N."/>
            <person name="Pati A."/>
            <person name="Chen A."/>
            <person name="Palaniappan K."/>
            <person name="Rohde M."/>
            <person name="Tindall B.J."/>
            <person name="Detter J.C."/>
            <person name="Goker M."/>
            <person name="Woyke T."/>
            <person name="Bristow J."/>
            <person name="Eisen J.A."/>
            <person name="Markowitz V."/>
            <person name="Hugenholtz P."/>
            <person name="Klenk H.P."/>
            <person name="Kyrpides N.C."/>
        </authorList>
    </citation>
    <scope>NUCLEOTIDE SEQUENCE</scope>
    <source>
        <strain evidence="2">DSM 17368 / JCM 12287 / NRRL B-23963</strain>
    </source>
</reference>
<dbReference type="Proteomes" id="UP000005631">
    <property type="component" value="Chromosome"/>
</dbReference>
<accession>G8R672</accession>
<dbReference type="Pfam" id="PF00702">
    <property type="entry name" value="Hydrolase"/>
    <property type="match status" value="1"/>
</dbReference>
<dbReference type="PANTHER" id="PTHR43434">
    <property type="entry name" value="PHOSPHOGLYCOLATE PHOSPHATASE"/>
    <property type="match status" value="1"/>
</dbReference>
<dbReference type="SFLD" id="SFLDS00003">
    <property type="entry name" value="Haloacid_Dehalogenase"/>
    <property type="match status" value="1"/>
</dbReference>
<dbReference type="GO" id="GO:0008967">
    <property type="term" value="F:phosphoglycolate phosphatase activity"/>
    <property type="evidence" value="ECO:0007669"/>
    <property type="project" value="TreeGrafter"/>
</dbReference>
<protein>
    <submittedName>
        <fullName evidence="1">Putative phosphatase</fullName>
    </submittedName>
</protein>
<dbReference type="InterPro" id="IPR023214">
    <property type="entry name" value="HAD_sf"/>
</dbReference>
<dbReference type="GO" id="GO:0005829">
    <property type="term" value="C:cytosol"/>
    <property type="evidence" value="ECO:0007669"/>
    <property type="project" value="TreeGrafter"/>
</dbReference>
<gene>
    <name evidence="1" type="ordered locus">Oweho_2320</name>
</gene>
<keyword evidence="2" id="KW-1185">Reference proteome</keyword>
<dbReference type="GO" id="GO:0006281">
    <property type="term" value="P:DNA repair"/>
    <property type="evidence" value="ECO:0007669"/>
    <property type="project" value="TreeGrafter"/>
</dbReference>
<dbReference type="InterPro" id="IPR023198">
    <property type="entry name" value="PGP-like_dom2"/>
</dbReference>
<evidence type="ECO:0000313" key="1">
    <source>
        <dbReference type="EMBL" id="AEV33292.1"/>
    </source>
</evidence>
<dbReference type="OrthoDB" id="5504491at2"/>
<dbReference type="KEGG" id="oho:Oweho_2320"/>
<dbReference type="PANTHER" id="PTHR43434:SF19">
    <property type="entry name" value="PHOSPHONOACETALDEHYDE HYDROLASE"/>
    <property type="match status" value="1"/>
</dbReference>
<dbReference type="InterPro" id="IPR050155">
    <property type="entry name" value="HAD-like_hydrolase_sf"/>
</dbReference>
<dbReference type="RefSeq" id="WP_014202641.1">
    <property type="nucleotide sequence ID" value="NC_016599.1"/>
</dbReference>
<name>G8R672_OWEHD</name>
<sequence>MDIKLAVLDMAGTTVRDNKEVENCFAESLVQAGLQISEERILAVQGWSKYFVFETLWAEVIGKDHPDYRKRVDENYALFKQILENHYKKHPAQPQPFAEETFQWLREKGVKIALTTGFYREITDVILAQLGWNKGLDDNHLANGQGIINCSLCSDDVENGRPAPDMIFLAMKKLGINDVKQVLKIGDTPSDLEAGKAAGAGVNLGILNGTHTKAQLQAIENTDLIEDLRGIKNYINNEVIV</sequence>
<proteinExistence type="predicted"/>
<organism evidence="1 2">
    <name type="scientific">Owenweeksia hongkongensis (strain DSM 17368 / CIP 108786 / JCM 12287 / NRRL B-23963 / UST20020801)</name>
    <dbReference type="NCBI Taxonomy" id="926562"/>
    <lineage>
        <taxon>Bacteria</taxon>
        <taxon>Pseudomonadati</taxon>
        <taxon>Bacteroidota</taxon>
        <taxon>Flavobacteriia</taxon>
        <taxon>Flavobacteriales</taxon>
        <taxon>Owenweeksiaceae</taxon>
        <taxon>Owenweeksia</taxon>
    </lineage>
</organism>
<dbReference type="STRING" id="926562.Oweho_2320"/>
<dbReference type="InterPro" id="IPR036412">
    <property type="entry name" value="HAD-like_sf"/>
</dbReference>
<dbReference type="Gene3D" id="1.10.150.240">
    <property type="entry name" value="Putative phosphatase, domain 2"/>
    <property type="match status" value="1"/>
</dbReference>
<dbReference type="AlphaFoldDB" id="G8R672"/>
<evidence type="ECO:0000313" key="2">
    <source>
        <dbReference type="Proteomes" id="UP000005631"/>
    </source>
</evidence>
<dbReference type="SFLD" id="SFLDG01129">
    <property type="entry name" value="C1.5:_HAD__Beta-PGM__Phosphata"/>
    <property type="match status" value="1"/>
</dbReference>
<dbReference type="EMBL" id="CP003156">
    <property type="protein sequence ID" value="AEV33292.1"/>
    <property type="molecule type" value="Genomic_DNA"/>
</dbReference>
<dbReference type="SUPFAM" id="SSF56784">
    <property type="entry name" value="HAD-like"/>
    <property type="match status" value="1"/>
</dbReference>
<dbReference type="eggNOG" id="COG0546">
    <property type="taxonomic scope" value="Bacteria"/>
</dbReference>
<dbReference type="HOGENOM" id="CLU_045011_12_1_10"/>
<dbReference type="Gene3D" id="3.40.50.1000">
    <property type="entry name" value="HAD superfamily/HAD-like"/>
    <property type="match status" value="1"/>
</dbReference>